<dbReference type="EMBL" id="WIXE01026074">
    <property type="protein sequence ID" value="KAK5964218.1"/>
    <property type="molecule type" value="Genomic_DNA"/>
</dbReference>
<evidence type="ECO:0000313" key="1">
    <source>
        <dbReference type="EMBL" id="KAK5964218.1"/>
    </source>
</evidence>
<reference evidence="1 2" key="1">
    <citation type="submission" date="2019-10" db="EMBL/GenBank/DDBJ databases">
        <title>Assembly and Annotation for the nematode Trichostrongylus colubriformis.</title>
        <authorList>
            <person name="Martin J."/>
        </authorList>
    </citation>
    <scope>NUCLEOTIDE SEQUENCE [LARGE SCALE GENOMIC DNA]</scope>
    <source>
        <strain evidence="1">G859</strain>
        <tissue evidence="1">Whole worm</tissue>
    </source>
</reference>
<evidence type="ECO:0000313" key="2">
    <source>
        <dbReference type="Proteomes" id="UP001331761"/>
    </source>
</evidence>
<gene>
    <name evidence="1" type="ORF">GCK32_001125</name>
</gene>
<comment type="caution">
    <text evidence="1">The sequence shown here is derived from an EMBL/GenBank/DDBJ whole genome shotgun (WGS) entry which is preliminary data.</text>
</comment>
<dbReference type="Proteomes" id="UP001331761">
    <property type="component" value="Unassembled WGS sequence"/>
</dbReference>
<name>A0AAN8ICV5_TRICO</name>
<sequence length="107" mass="12038">MPSRAAERRTRRKPVLRIVTVQKIGSVIWLVRGGHPGSAATRKLMTRQYIQIVVVKRLLRMKTTMPGCRKPCILEYRANTSSVHTVPNVVRTVTSHTVANEHGAVQQ</sequence>
<keyword evidence="2" id="KW-1185">Reference proteome</keyword>
<organism evidence="1 2">
    <name type="scientific">Trichostrongylus colubriformis</name>
    <name type="common">Black scour worm</name>
    <dbReference type="NCBI Taxonomy" id="6319"/>
    <lineage>
        <taxon>Eukaryota</taxon>
        <taxon>Metazoa</taxon>
        <taxon>Ecdysozoa</taxon>
        <taxon>Nematoda</taxon>
        <taxon>Chromadorea</taxon>
        <taxon>Rhabditida</taxon>
        <taxon>Rhabditina</taxon>
        <taxon>Rhabditomorpha</taxon>
        <taxon>Strongyloidea</taxon>
        <taxon>Trichostrongylidae</taxon>
        <taxon>Trichostrongylus</taxon>
    </lineage>
</organism>
<proteinExistence type="predicted"/>
<protein>
    <submittedName>
        <fullName evidence="1">Uncharacterized protein</fullName>
    </submittedName>
</protein>
<accession>A0AAN8ICV5</accession>
<dbReference type="AlphaFoldDB" id="A0AAN8ICV5"/>